<feature type="domain" description="Calcineurin-like phosphoesterase" evidence="2">
    <location>
        <begin position="136"/>
        <end position="376"/>
    </location>
</feature>
<keyword evidence="1" id="KW-0472">Membrane</keyword>
<dbReference type="Proteomes" id="UP000651668">
    <property type="component" value="Unassembled WGS sequence"/>
</dbReference>
<dbReference type="PANTHER" id="PTHR46546:SF4">
    <property type="entry name" value="SHEWANELLA-LIKE PROTEIN PHOSPHATASE 1"/>
    <property type="match status" value="1"/>
</dbReference>
<dbReference type="GO" id="GO:0016787">
    <property type="term" value="F:hydrolase activity"/>
    <property type="evidence" value="ECO:0007669"/>
    <property type="project" value="InterPro"/>
</dbReference>
<dbReference type="RefSeq" id="WP_188624796.1">
    <property type="nucleotide sequence ID" value="NZ_BMIL01000001.1"/>
</dbReference>
<dbReference type="InterPro" id="IPR004843">
    <property type="entry name" value="Calcineurin-like_PHP"/>
</dbReference>
<dbReference type="EMBL" id="BMIL01000001">
    <property type="protein sequence ID" value="GGC50869.1"/>
    <property type="molecule type" value="Genomic_DNA"/>
</dbReference>
<protein>
    <recommendedName>
        <fullName evidence="2">Calcineurin-like phosphoesterase domain-containing protein</fullName>
    </recommendedName>
</protein>
<keyword evidence="4" id="KW-1185">Reference proteome</keyword>
<proteinExistence type="predicted"/>
<evidence type="ECO:0000256" key="1">
    <source>
        <dbReference type="SAM" id="Phobius"/>
    </source>
</evidence>
<keyword evidence="1" id="KW-0812">Transmembrane</keyword>
<feature type="transmembrane region" description="Helical" evidence="1">
    <location>
        <begin position="12"/>
        <end position="31"/>
    </location>
</feature>
<evidence type="ECO:0000313" key="4">
    <source>
        <dbReference type="Proteomes" id="UP000651668"/>
    </source>
</evidence>
<comment type="caution">
    <text evidence="3">The sequence shown here is derived from an EMBL/GenBank/DDBJ whole genome shotgun (WGS) entry which is preliminary data.</text>
</comment>
<reference evidence="3" key="1">
    <citation type="journal article" date="2014" name="Int. J. Syst. Evol. Microbiol.">
        <title>Complete genome sequence of Corynebacterium casei LMG S-19264T (=DSM 44701T), isolated from a smear-ripened cheese.</title>
        <authorList>
            <consortium name="US DOE Joint Genome Institute (JGI-PGF)"/>
            <person name="Walter F."/>
            <person name="Albersmeier A."/>
            <person name="Kalinowski J."/>
            <person name="Ruckert C."/>
        </authorList>
    </citation>
    <scope>NUCLEOTIDE SEQUENCE</scope>
    <source>
        <strain evidence="3">CGMCC 1.15343</strain>
    </source>
</reference>
<dbReference type="InterPro" id="IPR029052">
    <property type="entry name" value="Metallo-depent_PP-like"/>
</dbReference>
<organism evidence="3 4">
    <name type="scientific">Pedobacter quisquiliarum</name>
    <dbReference type="NCBI Taxonomy" id="1834438"/>
    <lineage>
        <taxon>Bacteria</taxon>
        <taxon>Pseudomonadati</taxon>
        <taxon>Bacteroidota</taxon>
        <taxon>Sphingobacteriia</taxon>
        <taxon>Sphingobacteriales</taxon>
        <taxon>Sphingobacteriaceae</taxon>
        <taxon>Pedobacter</taxon>
    </lineage>
</organism>
<keyword evidence="1" id="KW-1133">Transmembrane helix</keyword>
<gene>
    <name evidence="3" type="ORF">GCM10011387_00310</name>
</gene>
<accession>A0A916TZ07</accession>
<dbReference type="PANTHER" id="PTHR46546">
    <property type="entry name" value="SHEWANELLA-LIKE PROTEIN PHOSPHATASE 1"/>
    <property type="match status" value="1"/>
</dbReference>
<name>A0A916TZ07_9SPHI</name>
<evidence type="ECO:0000313" key="3">
    <source>
        <dbReference type="EMBL" id="GGC50869.1"/>
    </source>
</evidence>
<dbReference type="Gene3D" id="3.60.21.10">
    <property type="match status" value="1"/>
</dbReference>
<sequence>MKKTARLLKKLLFGAIILGIAYWVLTTLFYGHSNIDEKTGQYSFSWSGLNALWQKDRAFGFKTNGAVETRLDGIDGPYIIGDTVYQVTAKNRLERQLLDSSRTVLVRVNNEDLDTFRVKIQEKPLVYPETSAMPEKLIAISDIEGNFNGFYSFLVKTGVMNKDFRWTFGKGLLVLNGDFVDRGHHVPAVLWLIYHLEYQAAAAGGAVHYILGNHEILNMYGNTSYAQYKYREVARQISRQTDWDQANEYLYGEHTVIGKWLRSKHVMENIGGYIFVHAGLNKVLVEEGITQNMINAIARKYYGQNPEADELDRKAFLVLKSNHSPYWDRTLSMNIFYKIQYFYRAPFKPIPQAQSQQELEQVLQFYKGSKIFVGHSIVGDINSEYEGRVIKIDLKHGQQKFSGKTKGIMIHQRKLFKVDDTGNQALIPK</sequence>
<dbReference type="SUPFAM" id="SSF56300">
    <property type="entry name" value="Metallo-dependent phosphatases"/>
    <property type="match status" value="1"/>
</dbReference>
<dbReference type="AlphaFoldDB" id="A0A916TZ07"/>
<evidence type="ECO:0000259" key="2">
    <source>
        <dbReference type="Pfam" id="PF00149"/>
    </source>
</evidence>
<reference evidence="3" key="2">
    <citation type="submission" date="2020-09" db="EMBL/GenBank/DDBJ databases">
        <authorList>
            <person name="Sun Q."/>
            <person name="Zhou Y."/>
        </authorList>
    </citation>
    <scope>NUCLEOTIDE SEQUENCE</scope>
    <source>
        <strain evidence="3">CGMCC 1.15343</strain>
    </source>
</reference>
<dbReference type="Pfam" id="PF00149">
    <property type="entry name" value="Metallophos"/>
    <property type="match status" value="1"/>
</dbReference>